<dbReference type="AlphaFoldDB" id="A0A6C0EQU6"/>
<dbReference type="EMBL" id="MN738924">
    <property type="protein sequence ID" value="QHT31546.1"/>
    <property type="molecule type" value="Genomic_DNA"/>
</dbReference>
<proteinExistence type="predicted"/>
<protein>
    <submittedName>
        <fullName evidence="1">Uncharacterized protein</fullName>
    </submittedName>
</protein>
<name>A0A6C0EQU6_9ZZZZ</name>
<evidence type="ECO:0000313" key="1">
    <source>
        <dbReference type="EMBL" id="QHT31546.1"/>
    </source>
</evidence>
<accession>A0A6C0EQU6</accession>
<sequence>MASMNIFIPRILSNISKKNIKDTFKQMNIGNVTYIDMRKRLNESRNLYSFAFLNIELLNTPKSNEISDKINKNGSTQLYYDDEHYWELKHYIPHEDRSPTTYLEIDELCKLLTKIPTSFSESDRNTINDEFDELQQETTGLLEISNAIHEKPKIVPRYYSLF</sequence>
<organism evidence="1">
    <name type="scientific">viral metagenome</name>
    <dbReference type="NCBI Taxonomy" id="1070528"/>
    <lineage>
        <taxon>unclassified sequences</taxon>
        <taxon>metagenomes</taxon>
        <taxon>organismal metagenomes</taxon>
    </lineage>
</organism>
<reference evidence="1" key="1">
    <citation type="journal article" date="2020" name="Nature">
        <title>Giant virus diversity and host interactions through global metagenomics.</title>
        <authorList>
            <person name="Schulz F."/>
            <person name="Roux S."/>
            <person name="Paez-Espino D."/>
            <person name="Jungbluth S."/>
            <person name="Walsh D.A."/>
            <person name="Denef V.J."/>
            <person name="McMahon K.D."/>
            <person name="Konstantinidis K.T."/>
            <person name="Eloe-Fadrosh E.A."/>
            <person name="Kyrpides N.C."/>
            <person name="Woyke T."/>
        </authorList>
    </citation>
    <scope>NUCLEOTIDE SEQUENCE</scope>
    <source>
        <strain evidence="1">GVMAG-M-3300009155-48</strain>
    </source>
</reference>